<reference evidence="2 3" key="1">
    <citation type="journal article" date="2015" name="Biotechnol. Biofuels">
        <title>Enhanced degradation of softwood versus hardwood by the white-rot fungus Pycnoporus coccineus.</title>
        <authorList>
            <person name="Couturier M."/>
            <person name="Navarro D."/>
            <person name="Chevret D."/>
            <person name="Henrissat B."/>
            <person name="Piumi F."/>
            <person name="Ruiz-Duenas F.J."/>
            <person name="Martinez A.T."/>
            <person name="Grigoriev I.V."/>
            <person name="Riley R."/>
            <person name="Lipzen A."/>
            <person name="Berrin J.G."/>
            <person name="Master E.R."/>
            <person name="Rosso M.N."/>
        </authorList>
    </citation>
    <scope>NUCLEOTIDE SEQUENCE [LARGE SCALE GENOMIC DNA]</scope>
    <source>
        <strain evidence="2 3">BRFM310</strain>
    </source>
</reference>
<feature type="compositionally biased region" description="Low complexity" evidence="1">
    <location>
        <begin position="163"/>
        <end position="177"/>
    </location>
</feature>
<accession>A0A1Y2IW17</accession>
<feature type="region of interest" description="Disordered" evidence="1">
    <location>
        <begin position="154"/>
        <end position="184"/>
    </location>
</feature>
<name>A0A1Y2IW17_TRAC3</name>
<evidence type="ECO:0000313" key="2">
    <source>
        <dbReference type="EMBL" id="OSD05316.1"/>
    </source>
</evidence>
<keyword evidence="3" id="KW-1185">Reference proteome</keyword>
<evidence type="ECO:0000256" key="1">
    <source>
        <dbReference type="SAM" id="MobiDB-lite"/>
    </source>
</evidence>
<sequence length="197" mass="20781">MSERAERPKRTLVSVGSSSLLRRNVCPGRRDVVTGVVLGQAPRMERPRFETRIQCMYTACSSVTGGAASKEQDRVHVSPANATIKTATGTSTSFGRQRSKATTSRRTWTENPGGVVLLGRRGYAALPAGKCTSCQTFGSTGAESPISLGLPCSQAAQDGAQRPPAGKAALPAGPAEAQPEHPRECVIWTQRVGNCQG</sequence>
<dbReference type="EMBL" id="KZ084093">
    <property type="protein sequence ID" value="OSD05316.1"/>
    <property type="molecule type" value="Genomic_DNA"/>
</dbReference>
<organism evidence="2 3">
    <name type="scientific">Trametes coccinea (strain BRFM310)</name>
    <name type="common">Pycnoporus coccineus</name>
    <dbReference type="NCBI Taxonomy" id="1353009"/>
    <lineage>
        <taxon>Eukaryota</taxon>
        <taxon>Fungi</taxon>
        <taxon>Dikarya</taxon>
        <taxon>Basidiomycota</taxon>
        <taxon>Agaricomycotina</taxon>
        <taxon>Agaricomycetes</taxon>
        <taxon>Polyporales</taxon>
        <taxon>Polyporaceae</taxon>
        <taxon>Trametes</taxon>
    </lineage>
</organism>
<protein>
    <submittedName>
        <fullName evidence="2">Uncharacterized protein</fullName>
    </submittedName>
</protein>
<dbReference type="Proteomes" id="UP000193067">
    <property type="component" value="Unassembled WGS sequence"/>
</dbReference>
<proteinExistence type="predicted"/>
<gene>
    <name evidence="2" type="ORF">PYCCODRAFT_1225002</name>
</gene>
<evidence type="ECO:0000313" key="3">
    <source>
        <dbReference type="Proteomes" id="UP000193067"/>
    </source>
</evidence>
<dbReference type="AlphaFoldDB" id="A0A1Y2IW17"/>